<evidence type="ECO:0000313" key="4">
    <source>
        <dbReference type="Proteomes" id="UP000368512"/>
    </source>
</evidence>
<keyword evidence="1" id="KW-1133">Transmembrane helix</keyword>
<reference evidence="3 5" key="2">
    <citation type="submission" date="2020-06" db="EMBL/GenBank/DDBJ databases">
        <title>Two Listeria outbreaks in Switzerland in 2018 and 2020.</title>
        <authorList>
            <person name="Stevens M.J.A."/>
            <person name="Bloemberg G."/>
            <person name="Nusch-Inderbinnen M."/>
            <person name="Stephan R."/>
        </authorList>
    </citation>
    <scope>NUCLEOTIDE SEQUENCE [LARGE SCALE GENOMIC DNA]</scope>
    <source>
        <strain evidence="3 5">N18-0707</strain>
    </source>
</reference>
<organism evidence="2 4">
    <name type="scientific">Listeria monocytogenes</name>
    <dbReference type="NCBI Taxonomy" id="1639"/>
    <lineage>
        <taxon>Bacteria</taxon>
        <taxon>Bacillati</taxon>
        <taxon>Bacillota</taxon>
        <taxon>Bacilli</taxon>
        <taxon>Bacillales</taxon>
        <taxon>Listeriaceae</taxon>
        <taxon>Listeria</taxon>
    </lineage>
</organism>
<evidence type="ECO:0000313" key="2">
    <source>
        <dbReference type="EMBL" id="EAC7479687.1"/>
    </source>
</evidence>
<sequence length="226" mass="26020">MEFLSQNWFGLLVFIALAMGLYHLTKKEKEKDGITDYSKEDLGGRFNNLQNGDTWLMFEYNKITQQRKKQYILENYFQSMEVENEHGYLYCISELISSDYYDMVCDKNNNIKSKTGPYVAYKVIPKTEMKQPTINIDRSNGPVQVATGNSTAYQYVDNSSFSNKIHEYKDLMINNGILKEDIEVVVNHPDDNHIKQSFLSKYGLELAKITVNIAGTMVSLLSLLKS</sequence>
<gene>
    <name evidence="2" type="ORF">DQ70_03185</name>
    <name evidence="3" type="ORF">HZJ64_12970</name>
</gene>
<reference evidence="2 4" key="1">
    <citation type="submission" date="2018-06" db="EMBL/GenBank/DDBJ databases">
        <authorList>
            <consortium name="GenomeTrakr: Next Generation Sequencing Network for Food Pathogen Tracability"/>
        </authorList>
    </citation>
    <scope>NUCLEOTIDE SEQUENCE [LARGE SCALE GENOMIC DNA]</scope>
    <source>
        <strain evidence="2 4">CFSAN008042</strain>
    </source>
</reference>
<dbReference type="EMBL" id="JACAVN010000010">
    <property type="protein sequence ID" value="NYA02748.1"/>
    <property type="molecule type" value="Genomic_DNA"/>
</dbReference>
<dbReference type="EMBL" id="AAAJWF010000001">
    <property type="protein sequence ID" value="EAC7479687.1"/>
    <property type="molecule type" value="Genomic_DNA"/>
</dbReference>
<comment type="caution">
    <text evidence="2">The sequence shown here is derived from an EMBL/GenBank/DDBJ whole genome shotgun (WGS) entry which is preliminary data.</text>
</comment>
<evidence type="ECO:0000313" key="3">
    <source>
        <dbReference type="EMBL" id="NYA02748.1"/>
    </source>
</evidence>
<protein>
    <submittedName>
        <fullName evidence="2">Uncharacterized protein</fullName>
    </submittedName>
</protein>
<dbReference type="AlphaFoldDB" id="A0A5Z1JFX9"/>
<keyword evidence="1" id="KW-0472">Membrane</keyword>
<dbReference type="RefSeq" id="WP_003724647.1">
    <property type="nucleotide sequence ID" value="NC_021827.1"/>
</dbReference>
<accession>A0A5Z1JFX9</accession>
<dbReference type="Proteomes" id="UP000368512">
    <property type="component" value="Unassembled WGS sequence"/>
</dbReference>
<dbReference type="KEGG" id="lmv:Y193_10220"/>
<keyword evidence="1" id="KW-0812">Transmembrane</keyword>
<feature type="transmembrane region" description="Helical" evidence="1">
    <location>
        <begin position="6"/>
        <end position="24"/>
    </location>
</feature>
<evidence type="ECO:0000256" key="1">
    <source>
        <dbReference type="SAM" id="Phobius"/>
    </source>
</evidence>
<dbReference type="Proteomes" id="UP000544530">
    <property type="component" value="Unassembled WGS sequence"/>
</dbReference>
<proteinExistence type="predicted"/>
<name>A0A5Z1JFX9_LISMN</name>
<evidence type="ECO:0000313" key="5">
    <source>
        <dbReference type="Proteomes" id="UP000544530"/>
    </source>
</evidence>